<dbReference type="SMART" id="SM00248">
    <property type="entry name" value="ANK"/>
    <property type="match status" value="3"/>
</dbReference>
<feature type="non-terminal residue" evidence="2">
    <location>
        <position position="119"/>
    </location>
</feature>
<evidence type="ECO:0000313" key="2">
    <source>
        <dbReference type="EMBL" id="KAK0627410.1"/>
    </source>
</evidence>
<accession>A0AA40C728</accession>
<feature type="non-terminal residue" evidence="2">
    <location>
        <position position="1"/>
    </location>
</feature>
<feature type="repeat" description="ANK" evidence="1">
    <location>
        <begin position="1"/>
        <end position="31"/>
    </location>
</feature>
<sequence length="119" mass="12744">ETALHVFAHAGEVSMVRLLLERGAEVDARDRNGSTPLHWASWAGKLDTARELLMSGADINALDKLSRSPLFGAAGGGYADVVRLLLVRGADKSLRGGKGKQTPLEKAASKRRNLVVELL</sequence>
<dbReference type="PANTHER" id="PTHR22677:SF4">
    <property type="entry name" value="USHER SYNDROME TYPE-1G PROTEIN-LIKE PROTEIN"/>
    <property type="match status" value="1"/>
</dbReference>
<evidence type="ECO:0000313" key="3">
    <source>
        <dbReference type="Proteomes" id="UP001175000"/>
    </source>
</evidence>
<dbReference type="PRINTS" id="PR01415">
    <property type="entry name" value="ANKYRIN"/>
</dbReference>
<comment type="caution">
    <text evidence="2">The sequence shown here is derived from an EMBL/GenBank/DDBJ whole genome shotgun (WGS) entry which is preliminary data.</text>
</comment>
<dbReference type="SUPFAM" id="SSF48403">
    <property type="entry name" value="Ankyrin repeat"/>
    <property type="match status" value="1"/>
</dbReference>
<feature type="repeat" description="ANK" evidence="1">
    <location>
        <begin position="65"/>
        <end position="97"/>
    </location>
</feature>
<keyword evidence="3" id="KW-1185">Reference proteome</keyword>
<gene>
    <name evidence="2" type="ORF">B0T14DRAFT_409749</name>
</gene>
<dbReference type="Gene3D" id="1.25.40.20">
    <property type="entry name" value="Ankyrin repeat-containing domain"/>
    <property type="match status" value="2"/>
</dbReference>
<dbReference type="AlphaFoldDB" id="A0AA40C728"/>
<dbReference type="PROSITE" id="PS50297">
    <property type="entry name" value="ANK_REP_REGION"/>
    <property type="match status" value="3"/>
</dbReference>
<name>A0AA40C728_9PEZI</name>
<reference evidence="2" key="1">
    <citation type="submission" date="2023-06" db="EMBL/GenBank/DDBJ databases">
        <title>Genome-scale phylogeny and comparative genomics of the fungal order Sordariales.</title>
        <authorList>
            <consortium name="Lawrence Berkeley National Laboratory"/>
            <person name="Hensen N."/>
            <person name="Bonometti L."/>
            <person name="Westerberg I."/>
            <person name="Brannstrom I.O."/>
            <person name="Guillou S."/>
            <person name="Cros-Aarteil S."/>
            <person name="Calhoun S."/>
            <person name="Haridas S."/>
            <person name="Kuo A."/>
            <person name="Mondo S."/>
            <person name="Pangilinan J."/>
            <person name="Riley R."/>
            <person name="Labutti K."/>
            <person name="Andreopoulos B."/>
            <person name="Lipzen A."/>
            <person name="Chen C."/>
            <person name="Yanf M."/>
            <person name="Daum C."/>
            <person name="Ng V."/>
            <person name="Clum A."/>
            <person name="Steindorff A."/>
            <person name="Ohm R."/>
            <person name="Martin F."/>
            <person name="Silar P."/>
            <person name="Natvig D."/>
            <person name="Lalanne C."/>
            <person name="Gautier V."/>
            <person name="Ament-Velasquez S.L."/>
            <person name="Kruys A."/>
            <person name="Hutchinson M.I."/>
            <person name="Powell A.J."/>
            <person name="Barry K."/>
            <person name="Miller A.N."/>
            <person name="Grigoriev I.V."/>
            <person name="Debuchy R."/>
            <person name="Gladieux P."/>
            <person name="Thoren M.H."/>
            <person name="Johannesson H."/>
        </authorList>
    </citation>
    <scope>NUCLEOTIDE SEQUENCE</scope>
    <source>
        <strain evidence="2">CBS 606.72</strain>
    </source>
</reference>
<dbReference type="Proteomes" id="UP001175000">
    <property type="component" value="Unassembled WGS sequence"/>
</dbReference>
<keyword evidence="1" id="KW-0040">ANK repeat</keyword>
<dbReference type="InterPro" id="IPR036770">
    <property type="entry name" value="Ankyrin_rpt-contain_sf"/>
</dbReference>
<dbReference type="EMBL" id="JAULSU010000002">
    <property type="protein sequence ID" value="KAK0627410.1"/>
    <property type="molecule type" value="Genomic_DNA"/>
</dbReference>
<dbReference type="PROSITE" id="PS50088">
    <property type="entry name" value="ANK_REPEAT"/>
    <property type="match status" value="3"/>
</dbReference>
<organism evidence="2 3">
    <name type="scientific">Immersiella caudata</name>
    <dbReference type="NCBI Taxonomy" id="314043"/>
    <lineage>
        <taxon>Eukaryota</taxon>
        <taxon>Fungi</taxon>
        <taxon>Dikarya</taxon>
        <taxon>Ascomycota</taxon>
        <taxon>Pezizomycotina</taxon>
        <taxon>Sordariomycetes</taxon>
        <taxon>Sordariomycetidae</taxon>
        <taxon>Sordariales</taxon>
        <taxon>Lasiosphaeriaceae</taxon>
        <taxon>Immersiella</taxon>
    </lineage>
</organism>
<dbReference type="PANTHER" id="PTHR22677">
    <property type="entry name" value="ANKYRIN REPEAT DOMAIN-CONTAINING PROTEIN 60"/>
    <property type="match status" value="1"/>
</dbReference>
<proteinExistence type="predicted"/>
<dbReference type="Pfam" id="PF00023">
    <property type="entry name" value="Ank"/>
    <property type="match status" value="1"/>
</dbReference>
<evidence type="ECO:0000256" key="1">
    <source>
        <dbReference type="PROSITE-ProRule" id="PRU00023"/>
    </source>
</evidence>
<dbReference type="InterPro" id="IPR002110">
    <property type="entry name" value="Ankyrin_rpt"/>
</dbReference>
<dbReference type="Pfam" id="PF12796">
    <property type="entry name" value="Ank_2"/>
    <property type="match status" value="1"/>
</dbReference>
<protein>
    <submittedName>
        <fullName evidence="2">Ankyrin repeat-containing domain protein</fullName>
    </submittedName>
</protein>
<feature type="repeat" description="ANK" evidence="1">
    <location>
        <begin position="32"/>
        <end position="64"/>
    </location>
</feature>
<dbReference type="InterPro" id="IPR039323">
    <property type="entry name" value="ANKRD_45/46/60"/>
</dbReference>